<feature type="transmembrane region" description="Helical" evidence="1">
    <location>
        <begin position="12"/>
        <end position="38"/>
    </location>
</feature>
<evidence type="ECO:0000313" key="3">
    <source>
        <dbReference type="Proteomes" id="UP000478837"/>
    </source>
</evidence>
<keyword evidence="1" id="KW-0812">Transmembrane</keyword>
<name>A0A6L9MVT9_9ALTE</name>
<keyword evidence="1" id="KW-1133">Transmembrane helix</keyword>
<proteinExistence type="predicted"/>
<dbReference type="Proteomes" id="UP000478837">
    <property type="component" value="Unassembled WGS sequence"/>
</dbReference>
<dbReference type="EMBL" id="JAAAWP010000005">
    <property type="protein sequence ID" value="NDW21880.1"/>
    <property type="molecule type" value="Genomic_DNA"/>
</dbReference>
<gene>
    <name evidence="2" type="ORF">GTW09_10140</name>
</gene>
<accession>A0A6L9MVT9</accession>
<dbReference type="RefSeq" id="WP_156844025.1">
    <property type="nucleotide sequence ID" value="NZ_JAAAWP010000005.1"/>
</dbReference>
<protein>
    <submittedName>
        <fullName evidence="2">Uncharacterized protein</fullName>
    </submittedName>
</protein>
<organism evidence="2 3">
    <name type="scientific">Alteromonas hispanica</name>
    <dbReference type="NCBI Taxonomy" id="315421"/>
    <lineage>
        <taxon>Bacteria</taxon>
        <taxon>Pseudomonadati</taxon>
        <taxon>Pseudomonadota</taxon>
        <taxon>Gammaproteobacteria</taxon>
        <taxon>Alteromonadales</taxon>
        <taxon>Alteromonadaceae</taxon>
        <taxon>Alteromonas/Salinimonas group</taxon>
        <taxon>Alteromonas</taxon>
    </lineage>
</organism>
<dbReference type="AlphaFoldDB" id="A0A6L9MVT9"/>
<comment type="caution">
    <text evidence="2">The sequence shown here is derived from an EMBL/GenBank/DDBJ whole genome shotgun (WGS) entry which is preliminary data.</text>
</comment>
<sequence>MTKQKNDTSKETAKVVATMMVPMVTLGLVCLSIGVYLMNTVFTGI</sequence>
<keyword evidence="1" id="KW-0472">Membrane</keyword>
<keyword evidence="3" id="KW-1185">Reference proteome</keyword>
<reference evidence="2 3" key="1">
    <citation type="submission" date="2020-01" db="EMBL/GenBank/DDBJ databases">
        <title>Genomes of bacteria type strains.</title>
        <authorList>
            <person name="Chen J."/>
            <person name="Zhu S."/>
            <person name="Yang J."/>
        </authorList>
    </citation>
    <scope>NUCLEOTIDE SEQUENCE [LARGE SCALE GENOMIC DNA]</scope>
    <source>
        <strain evidence="2 3">LMG 22958</strain>
    </source>
</reference>
<evidence type="ECO:0000313" key="2">
    <source>
        <dbReference type="EMBL" id="NDW21880.1"/>
    </source>
</evidence>
<evidence type="ECO:0000256" key="1">
    <source>
        <dbReference type="SAM" id="Phobius"/>
    </source>
</evidence>